<comment type="subcellular location">
    <subcellularLocation>
        <location evidence="1 9">Nucleus</location>
    </subcellularLocation>
</comment>
<reference evidence="15 16" key="1">
    <citation type="submission" date="2016-08" db="EMBL/GenBank/DDBJ databases">
        <authorList>
            <consortium name="Lentinula edodes genome sequencing consortium"/>
            <person name="Sakamoto Y."/>
            <person name="Nakade K."/>
            <person name="Sato S."/>
            <person name="Yoshida Y."/>
            <person name="Miyazaki K."/>
            <person name="Natsume S."/>
            <person name="Konno N."/>
        </authorList>
    </citation>
    <scope>NUCLEOTIDE SEQUENCE [LARGE SCALE GENOMIC DNA]</scope>
    <source>
        <strain evidence="15 16">NBRC 111202</strain>
    </source>
</reference>
<evidence type="ECO:0000256" key="9">
    <source>
        <dbReference type="RuleBase" id="RU364130"/>
    </source>
</evidence>
<dbReference type="EMBL" id="BDGU01000028">
    <property type="protein sequence ID" value="GAW00239.1"/>
    <property type="molecule type" value="Genomic_DNA"/>
</dbReference>
<evidence type="ECO:0000256" key="10">
    <source>
        <dbReference type="SAM" id="MobiDB-lite"/>
    </source>
</evidence>
<feature type="domain" description="Replication protein A OB" evidence="14">
    <location>
        <begin position="286"/>
        <end position="384"/>
    </location>
</feature>
<accession>A0A1Q3DZR3</accession>
<dbReference type="CDD" id="cd04475">
    <property type="entry name" value="RPA1_DBD_B"/>
    <property type="match status" value="1"/>
</dbReference>
<proteinExistence type="inferred from homology"/>
<evidence type="ECO:0000259" key="13">
    <source>
        <dbReference type="Pfam" id="PF08646"/>
    </source>
</evidence>
<dbReference type="AlphaFoldDB" id="A0A1Q3DZR3"/>
<dbReference type="InterPro" id="IPR047192">
    <property type="entry name" value="Euk_RPA1_DBD_C"/>
</dbReference>
<feature type="compositionally biased region" description="Polar residues" evidence="10">
    <location>
        <begin position="139"/>
        <end position="155"/>
    </location>
</feature>
<dbReference type="CDD" id="cd04476">
    <property type="entry name" value="RPA1_DBD_C"/>
    <property type="match status" value="1"/>
</dbReference>
<dbReference type="InterPro" id="IPR007199">
    <property type="entry name" value="Rep_factor-A_N"/>
</dbReference>
<dbReference type="PANTHER" id="PTHR47165">
    <property type="entry name" value="OS03G0429900 PROTEIN"/>
    <property type="match status" value="1"/>
</dbReference>
<dbReference type="GO" id="GO:0003677">
    <property type="term" value="F:DNA binding"/>
    <property type="evidence" value="ECO:0007669"/>
    <property type="project" value="UniProtKB-KW"/>
</dbReference>
<dbReference type="Proteomes" id="UP000188533">
    <property type="component" value="Unassembled WGS sequence"/>
</dbReference>
<dbReference type="Pfam" id="PF04057">
    <property type="entry name" value="Rep-A_N"/>
    <property type="match status" value="1"/>
</dbReference>
<dbReference type="GO" id="GO:0006310">
    <property type="term" value="P:DNA recombination"/>
    <property type="evidence" value="ECO:0007669"/>
    <property type="project" value="InterPro"/>
</dbReference>
<keyword evidence="6 9" id="KW-0862">Zinc</keyword>
<dbReference type="CDD" id="cd04477">
    <property type="entry name" value="RPA1N"/>
    <property type="match status" value="1"/>
</dbReference>
<evidence type="ECO:0000313" key="15">
    <source>
        <dbReference type="EMBL" id="GAW00239.1"/>
    </source>
</evidence>
<evidence type="ECO:0000256" key="4">
    <source>
        <dbReference type="ARBA" id="ARBA00022723"/>
    </source>
</evidence>
<dbReference type="Pfam" id="PF16900">
    <property type="entry name" value="REPA_OB_2"/>
    <property type="match status" value="1"/>
</dbReference>
<dbReference type="GO" id="GO:0005662">
    <property type="term" value="C:DNA replication factor A complex"/>
    <property type="evidence" value="ECO:0007669"/>
    <property type="project" value="UniProtKB-ARBA"/>
</dbReference>
<dbReference type="FunFam" id="2.40.50.140:FF:000041">
    <property type="entry name" value="Replication protein A subunit"/>
    <property type="match status" value="1"/>
</dbReference>
<dbReference type="FunFam" id="2.40.50.140:FF:000090">
    <property type="entry name" value="Replication protein A subunit"/>
    <property type="match status" value="1"/>
</dbReference>
<dbReference type="GO" id="GO:0006260">
    <property type="term" value="P:DNA replication"/>
    <property type="evidence" value="ECO:0007669"/>
    <property type="project" value="UniProtKB-KW"/>
</dbReference>
<dbReference type="GO" id="GO:0008270">
    <property type="term" value="F:zinc ion binding"/>
    <property type="evidence" value="ECO:0007669"/>
    <property type="project" value="UniProtKB-KW"/>
</dbReference>
<gene>
    <name evidence="15" type="ORF">LENED_001741</name>
</gene>
<dbReference type="InterPro" id="IPR013955">
    <property type="entry name" value="Rep_factor-A_C"/>
</dbReference>
<evidence type="ECO:0000259" key="11">
    <source>
        <dbReference type="Pfam" id="PF01336"/>
    </source>
</evidence>
<evidence type="ECO:0000259" key="12">
    <source>
        <dbReference type="Pfam" id="PF04057"/>
    </source>
</evidence>
<dbReference type="Pfam" id="PF01336">
    <property type="entry name" value="tRNA_anti-codon"/>
    <property type="match status" value="1"/>
</dbReference>
<dbReference type="InterPro" id="IPR012340">
    <property type="entry name" value="NA-bd_OB-fold"/>
</dbReference>
<feature type="region of interest" description="Disordered" evidence="10">
    <location>
        <begin position="123"/>
        <end position="169"/>
    </location>
</feature>
<feature type="domain" description="Replication factor-A protein 1 N-terminal" evidence="12">
    <location>
        <begin position="27"/>
        <end position="111"/>
    </location>
</feature>
<keyword evidence="8 9" id="KW-0539">Nucleus</keyword>
<evidence type="ECO:0000256" key="3">
    <source>
        <dbReference type="ARBA" id="ARBA00022705"/>
    </source>
</evidence>
<evidence type="ECO:0000256" key="8">
    <source>
        <dbReference type="ARBA" id="ARBA00023242"/>
    </source>
</evidence>
<dbReference type="InterPro" id="IPR004591">
    <property type="entry name" value="Rfa1"/>
</dbReference>
<feature type="domain" description="OB" evidence="11">
    <location>
        <begin position="178"/>
        <end position="259"/>
    </location>
</feature>
<keyword evidence="4 9" id="KW-0479">Metal-binding</keyword>
<keyword evidence="7 9" id="KW-0238">DNA-binding</keyword>
<dbReference type="SUPFAM" id="SSF50249">
    <property type="entry name" value="Nucleic acid-binding proteins"/>
    <property type="match status" value="4"/>
</dbReference>
<evidence type="ECO:0000256" key="6">
    <source>
        <dbReference type="ARBA" id="ARBA00022833"/>
    </source>
</evidence>
<dbReference type="FunFam" id="2.40.50.140:FF:000064">
    <property type="entry name" value="Replication protein A subunit"/>
    <property type="match status" value="1"/>
</dbReference>
<dbReference type="InterPro" id="IPR031657">
    <property type="entry name" value="REPA_OB_2"/>
</dbReference>
<keyword evidence="3 9" id="KW-0235">DNA replication</keyword>
<dbReference type="Pfam" id="PF08646">
    <property type="entry name" value="Rep_fac-A_C"/>
    <property type="match status" value="1"/>
</dbReference>
<evidence type="ECO:0000313" key="16">
    <source>
        <dbReference type="Proteomes" id="UP000188533"/>
    </source>
</evidence>
<dbReference type="GO" id="GO:0007004">
    <property type="term" value="P:telomere maintenance via telomerase"/>
    <property type="evidence" value="ECO:0007669"/>
    <property type="project" value="UniProtKB-ARBA"/>
</dbReference>
<evidence type="ECO:0000256" key="5">
    <source>
        <dbReference type="ARBA" id="ARBA00022771"/>
    </source>
</evidence>
<name>A0A1Q3DZR3_LENED</name>
<dbReference type="PANTHER" id="PTHR47165:SF4">
    <property type="entry name" value="OS03G0429900 PROTEIN"/>
    <property type="match status" value="1"/>
</dbReference>
<evidence type="ECO:0000256" key="1">
    <source>
        <dbReference type="ARBA" id="ARBA00004123"/>
    </source>
</evidence>
<keyword evidence="5 9" id="KW-0863">Zinc-finger</keyword>
<dbReference type="GO" id="GO:0006281">
    <property type="term" value="P:DNA repair"/>
    <property type="evidence" value="ECO:0007669"/>
    <property type="project" value="InterPro"/>
</dbReference>
<dbReference type="InterPro" id="IPR004365">
    <property type="entry name" value="NA-bd_OB_tRNA"/>
</dbReference>
<evidence type="ECO:0000256" key="7">
    <source>
        <dbReference type="ARBA" id="ARBA00023125"/>
    </source>
</evidence>
<feature type="domain" description="Replication factor A C-terminal" evidence="13">
    <location>
        <begin position="451"/>
        <end position="609"/>
    </location>
</feature>
<evidence type="ECO:0000259" key="14">
    <source>
        <dbReference type="Pfam" id="PF16900"/>
    </source>
</evidence>
<reference evidence="15 16" key="2">
    <citation type="submission" date="2017-02" db="EMBL/GenBank/DDBJ databases">
        <title>A genome survey and senescence transcriptome analysis in Lentinula edodes.</title>
        <authorList>
            <person name="Sakamoto Y."/>
            <person name="Nakade K."/>
            <person name="Sato S."/>
            <person name="Yoshida Y."/>
            <person name="Miyazaki K."/>
            <person name="Natsume S."/>
            <person name="Konno N."/>
        </authorList>
    </citation>
    <scope>NUCLEOTIDE SEQUENCE [LARGE SCALE GENOMIC DNA]</scope>
    <source>
        <strain evidence="15 16">NBRC 111202</strain>
    </source>
</reference>
<dbReference type="NCBIfam" id="TIGR00617">
    <property type="entry name" value="rpa1"/>
    <property type="match status" value="1"/>
</dbReference>
<dbReference type="Gene3D" id="2.40.50.140">
    <property type="entry name" value="Nucleic acid-binding proteins"/>
    <property type="match status" value="4"/>
</dbReference>
<dbReference type="CDD" id="cd04474">
    <property type="entry name" value="RPA1_DBD_A"/>
    <property type="match status" value="1"/>
</dbReference>
<protein>
    <recommendedName>
        <fullName evidence="9">Replication protein A subunit</fullName>
    </recommendedName>
</protein>
<keyword evidence="16" id="KW-1185">Reference proteome</keyword>
<comment type="subunit">
    <text evidence="9">Component of the heterotrimeric canonical replication protein A complex (RPA).</text>
</comment>
<dbReference type="GO" id="GO:0000781">
    <property type="term" value="C:chromosome, telomeric region"/>
    <property type="evidence" value="ECO:0007669"/>
    <property type="project" value="UniProtKB-ARBA"/>
</dbReference>
<comment type="function">
    <text evidence="9">As part of the replication protein A (RPA/RP-A), a single-stranded DNA-binding heterotrimeric complex, may play an essential role in DNA replication, recombination and repair. Binds and stabilizes single-stranded DNA intermediates, preventing complementary DNA reannealing and recruiting different proteins involved in DNA metabolism.</text>
</comment>
<evidence type="ECO:0000256" key="2">
    <source>
        <dbReference type="ARBA" id="ARBA00005690"/>
    </source>
</evidence>
<comment type="caution">
    <text evidence="15">The sequence shown here is derived from an EMBL/GenBank/DDBJ whole genome shotgun (WGS) entry which is preliminary data.</text>
</comment>
<dbReference type="STRING" id="5353.A0A1Q3DZR3"/>
<organism evidence="15 16">
    <name type="scientific">Lentinula edodes</name>
    <name type="common">Shiitake mushroom</name>
    <name type="synonym">Lentinus edodes</name>
    <dbReference type="NCBI Taxonomy" id="5353"/>
    <lineage>
        <taxon>Eukaryota</taxon>
        <taxon>Fungi</taxon>
        <taxon>Dikarya</taxon>
        <taxon>Basidiomycota</taxon>
        <taxon>Agaricomycotina</taxon>
        <taxon>Agaricomycetes</taxon>
        <taxon>Agaricomycetidae</taxon>
        <taxon>Agaricales</taxon>
        <taxon>Marasmiineae</taxon>
        <taxon>Omphalotaceae</taxon>
        <taxon>Lentinula</taxon>
    </lineage>
</organism>
<sequence>MSYQLDTGICHRIQNATPNEGELFNGSHTLQVLSLKKVGKQTEGVNLPSDRYRIVLSDGVQFIQAMLATQLNEMVVDKHLTRFTIVCVERLSCNYVQEKRLVIIMALRILGQVDQKIGEPVSIDASTSEASTPAPERPPQQSVVQPSTSTITAQPASRPPPKGNWHPIEGLSPYQNNWTIKARVTQKSELKHYSTQRGEGKLFNVTFMDETGEIRATAFNQVAESLYPKLEEGKVYYVSKGKVNLAKKKFSNVMNDFEISLEKNAEIEECFETTNLPMIKYSFVTLGELQNLNKDSTCDVIAILKEYSDVNEITSRATNRTMKKRELTLVDKSGFSVRLTLWGNQAENFKPDEQNPVVAFKGVKVGDFGGRSLGMIASSTMTQNPDIPESHALRGWYDSSGSGASFQSHNNAGGSFGAAGGGGFSRSELKPLLEMKLEANRIPESEEKPVYFSTRAMVMHIRGENIAYPACETCNKKVVEDGGAWRCDKCDKTLAGPTYRYIMSFAVSDHTGQLWFQGFNDVGDTVFEKTANEVIEIKVGGLAKLILTSAYASQDRDETQYNLLLSKACCKSYNFLLRAKRDSYNDNNRIRYGVSRILPLNYKEECDALLDLMDTSWGQQTLKSESDMVVY</sequence>
<comment type="similarity">
    <text evidence="2 9">Belongs to the replication factor A protein 1 family.</text>
</comment>